<protein>
    <submittedName>
        <fullName evidence="2">Uncharacterized protein</fullName>
    </submittedName>
</protein>
<feature type="region of interest" description="Disordered" evidence="1">
    <location>
        <begin position="36"/>
        <end position="59"/>
    </location>
</feature>
<organism evidence="2 3">
    <name type="scientific">Yersinia phage fHe-Yen3-01</name>
    <dbReference type="NCBI Taxonomy" id="1932893"/>
    <lineage>
        <taxon>Viruses</taxon>
        <taxon>Duplodnaviria</taxon>
        <taxon>Heunggongvirae</taxon>
        <taxon>Uroviricota</taxon>
        <taxon>Caudoviricetes</taxon>
        <taxon>Autographivirales</taxon>
        <taxon>Autonotataviridae</taxon>
        <taxon>Melnykvirinae</taxon>
        <taxon>Pokrovskaiavirus</taxon>
        <taxon>Pokrovskaiavirus fHeYen301</taxon>
    </lineage>
</organism>
<dbReference type="Proteomes" id="UP000225269">
    <property type="component" value="Segment"/>
</dbReference>
<evidence type="ECO:0000313" key="2">
    <source>
        <dbReference type="EMBL" id="APU00373.1"/>
    </source>
</evidence>
<name>A0A1L7DQP8_9CAUD</name>
<keyword evidence="3" id="KW-1185">Reference proteome</keyword>
<dbReference type="EMBL" id="KY318515">
    <property type="protein sequence ID" value="APU00373.1"/>
    <property type="molecule type" value="Genomic_DNA"/>
</dbReference>
<proteinExistence type="predicted"/>
<sequence>MAIRIDEIAGQGNGLFNAQEPEVGTDPLEVVPTEMTTEGHGLEIPHDTRDKNKGTGIRL</sequence>
<reference evidence="3" key="1">
    <citation type="submission" date="2016-12" db="EMBL/GenBank/DDBJ databases">
        <title>Characterization and complete genome sequence of Yersinia bacteriophage, fHe-Yen3-01.</title>
        <authorList>
            <person name="Jun J.W."/>
            <person name="Wicklund A."/>
            <person name="Skurnik M."/>
        </authorList>
    </citation>
    <scope>NUCLEOTIDE SEQUENCE [LARGE SCALE GENOMIC DNA]</scope>
</reference>
<evidence type="ECO:0000313" key="3">
    <source>
        <dbReference type="Proteomes" id="UP000225269"/>
    </source>
</evidence>
<feature type="compositionally biased region" description="Basic and acidic residues" evidence="1">
    <location>
        <begin position="40"/>
        <end position="53"/>
    </location>
</feature>
<gene>
    <name evidence="2" type="ORF">fHeYen301_40</name>
</gene>
<evidence type="ECO:0000256" key="1">
    <source>
        <dbReference type="SAM" id="MobiDB-lite"/>
    </source>
</evidence>
<accession>A0A1L7DQP8</accession>